<evidence type="ECO:0000313" key="3">
    <source>
        <dbReference type="EMBL" id="CAF3553622.1"/>
    </source>
</evidence>
<sequence length="308" mass="34545">MGTCTSKAKKNKEKYLKNDMTNGDTNNNKNDSIAEQTQQPQSSSANVDHFDNVPFIDSEEKLNTTAQSQTASSPLSKEQSIPTDQDNDNDERTTVKTNFETNVSYSSAETIDKLKQEVYTYLRDKIFPINEEKQKLVDYVHKRIIGSTTPDSAVIDDSLEECFNSIKQHQHPDSDNNDKVKRRLMNIVTIYVASQSSDNSFLKALYDKMGPSLDLNSLNAETNEHEVVNVTVTKTVRQVFVDGSSTLISNPTTKTTTTTTAATTEIPDSVIHIANNEHHIPTDLPDDIRRKAEQVLNSFNDVIHTKQN</sequence>
<dbReference type="EMBL" id="CAJNOE010000101">
    <property type="protein sequence ID" value="CAF0912069.1"/>
    <property type="molecule type" value="Genomic_DNA"/>
</dbReference>
<dbReference type="Proteomes" id="UP000663860">
    <property type="component" value="Unassembled WGS sequence"/>
</dbReference>
<comment type="caution">
    <text evidence="2">The sequence shown here is derived from an EMBL/GenBank/DDBJ whole genome shotgun (WGS) entry which is preliminary data.</text>
</comment>
<dbReference type="AlphaFoldDB" id="A0A814AFN2"/>
<gene>
    <name evidence="2" type="ORF">IZO911_LOCUS12831</name>
    <name evidence="3" type="ORF">KXQ929_LOCUS2776</name>
</gene>
<feature type="region of interest" description="Disordered" evidence="1">
    <location>
        <begin position="1"/>
        <end position="96"/>
    </location>
</feature>
<accession>A0A814AFN2</accession>
<feature type="compositionally biased region" description="Polar residues" evidence="1">
    <location>
        <begin position="63"/>
        <end position="84"/>
    </location>
</feature>
<dbReference type="EMBL" id="CAJOBB010000085">
    <property type="protein sequence ID" value="CAF3553622.1"/>
    <property type="molecule type" value="Genomic_DNA"/>
</dbReference>
<organism evidence="2 4">
    <name type="scientific">Adineta steineri</name>
    <dbReference type="NCBI Taxonomy" id="433720"/>
    <lineage>
        <taxon>Eukaryota</taxon>
        <taxon>Metazoa</taxon>
        <taxon>Spiralia</taxon>
        <taxon>Gnathifera</taxon>
        <taxon>Rotifera</taxon>
        <taxon>Eurotatoria</taxon>
        <taxon>Bdelloidea</taxon>
        <taxon>Adinetida</taxon>
        <taxon>Adinetidae</taxon>
        <taxon>Adineta</taxon>
    </lineage>
</organism>
<proteinExistence type="predicted"/>
<dbReference type="Proteomes" id="UP000663868">
    <property type="component" value="Unassembled WGS sequence"/>
</dbReference>
<name>A0A814AFN2_9BILA</name>
<evidence type="ECO:0000313" key="4">
    <source>
        <dbReference type="Proteomes" id="UP000663860"/>
    </source>
</evidence>
<evidence type="ECO:0000256" key="1">
    <source>
        <dbReference type="SAM" id="MobiDB-lite"/>
    </source>
</evidence>
<reference evidence="2" key="1">
    <citation type="submission" date="2021-02" db="EMBL/GenBank/DDBJ databases">
        <authorList>
            <person name="Nowell W R."/>
        </authorList>
    </citation>
    <scope>NUCLEOTIDE SEQUENCE</scope>
</reference>
<evidence type="ECO:0000313" key="2">
    <source>
        <dbReference type="EMBL" id="CAF0912069.1"/>
    </source>
</evidence>
<feature type="compositionally biased region" description="Polar residues" evidence="1">
    <location>
        <begin position="19"/>
        <end position="46"/>
    </location>
</feature>
<protein>
    <submittedName>
        <fullName evidence="2">Uncharacterized protein</fullName>
    </submittedName>
</protein>